<organism evidence="1">
    <name type="scientific">Synechococcus sp. SB0676_bin_10</name>
    <dbReference type="NCBI Taxonomy" id="2604869"/>
    <lineage>
        <taxon>Bacteria</taxon>
        <taxon>Bacillati</taxon>
        <taxon>Cyanobacteriota</taxon>
        <taxon>Cyanophyceae</taxon>
        <taxon>Synechococcales</taxon>
        <taxon>Synechococcaceae</taxon>
        <taxon>Synechococcus</taxon>
    </lineage>
</organism>
<proteinExistence type="predicted"/>
<reference evidence="1" key="1">
    <citation type="submission" date="2019-09" db="EMBL/GenBank/DDBJ databases">
        <title>Characterisation of the sponge microbiome using genome-centric metagenomics.</title>
        <authorList>
            <person name="Engelberts J.P."/>
            <person name="Robbins S.J."/>
            <person name="De Goeij J.M."/>
            <person name="Aranda M."/>
            <person name="Bell S.C."/>
            <person name="Webster N.S."/>
        </authorList>
    </citation>
    <scope>NUCLEOTIDE SEQUENCE</scope>
    <source>
        <strain evidence="1">SB0676_bin_10</strain>
    </source>
</reference>
<name>A0A6B1F856_9SYNE</name>
<protein>
    <recommendedName>
        <fullName evidence="2">Schlafen AlbA-2 domain-containing protein</fullName>
    </recommendedName>
</protein>
<dbReference type="Gene3D" id="3.30.950.30">
    <property type="entry name" value="Schlafen, AAA domain"/>
    <property type="match status" value="1"/>
</dbReference>
<comment type="caution">
    <text evidence="1">The sequence shown here is derived from an EMBL/GenBank/DDBJ whole genome shotgun (WGS) entry which is preliminary data.</text>
</comment>
<evidence type="ECO:0000313" key="1">
    <source>
        <dbReference type="EMBL" id="MYG39161.1"/>
    </source>
</evidence>
<dbReference type="AlphaFoldDB" id="A0A6B1F856"/>
<gene>
    <name evidence="1" type="ORF">F4162_09490</name>
</gene>
<dbReference type="InterPro" id="IPR038461">
    <property type="entry name" value="Schlafen_AlbA_2_dom_sf"/>
</dbReference>
<accession>A0A6B1F856</accession>
<dbReference type="EMBL" id="VYDO01000294">
    <property type="protein sequence ID" value="MYG39161.1"/>
    <property type="molecule type" value="Genomic_DNA"/>
</dbReference>
<evidence type="ECO:0008006" key="2">
    <source>
        <dbReference type="Google" id="ProtNLM"/>
    </source>
</evidence>
<sequence>MKRICGFANAHGGVLVIGKNDRGEVITRALVTQYLLTDQGISEQVMGVYGPVAVAAW</sequence>